<evidence type="ECO:0000313" key="3">
    <source>
        <dbReference type="Proteomes" id="UP000244722"/>
    </source>
</evidence>
<protein>
    <submittedName>
        <fullName evidence="2">Uncharacterized protein</fullName>
    </submittedName>
</protein>
<gene>
    <name evidence="2" type="ORF">B9Z19DRAFT_1121463</name>
</gene>
<feature type="compositionally biased region" description="Basic and acidic residues" evidence="1">
    <location>
        <begin position="342"/>
        <end position="352"/>
    </location>
</feature>
<dbReference type="STRING" id="42251.A0A2T7A2F7"/>
<name>A0A2T7A2F7_TUBBO</name>
<organism evidence="2 3">
    <name type="scientific">Tuber borchii</name>
    <name type="common">White truffle</name>
    <dbReference type="NCBI Taxonomy" id="42251"/>
    <lineage>
        <taxon>Eukaryota</taxon>
        <taxon>Fungi</taxon>
        <taxon>Dikarya</taxon>
        <taxon>Ascomycota</taxon>
        <taxon>Pezizomycotina</taxon>
        <taxon>Pezizomycetes</taxon>
        <taxon>Pezizales</taxon>
        <taxon>Tuberaceae</taxon>
        <taxon>Tuber</taxon>
    </lineage>
</organism>
<proteinExistence type="predicted"/>
<dbReference type="Proteomes" id="UP000244722">
    <property type="component" value="Unassembled WGS sequence"/>
</dbReference>
<reference evidence="2 3" key="1">
    <citation type="submission" date="2017-04" db="EMBL/GenBank/DDBJ databases">
        <title>Draft genome sequence of Tuber borchii Vittad., a whitish edible truffle.</title>
        <authorList>
            <consortium name="DOE Joint Genome Institute"/>
            <person name="Murat C."/>
            <person name="Kuo A."/>
            <person name="Barry K.W."/>
            <person name="Clum A."/>
            <person name="Dockter R.B."/>
            <person name="Fauchery L."/>
            <person name="Iotti M."/>
            <person name="Kohler A."/>
            <person name="Labutti K."/>
            <person name="Lindquist E.A."/>
            <person name="Lipzen A."/>
            <person name="Ohm R.A."/>
            <person name="Wang M."/>
            <person name="Grigoriev I.V."/>
            <person name="Zambonelli A."/>
            <person name="Martin F.M."/>
        </authorList>
    </citation>
    <scope>NUCLEOTIDE SEQUENCE [LARGE SCALE GENOMIC DNA]</scope>
    <source>
        <strain evidence="2 3">Tbo3840</strain>
    </source>
</reference>
<keyword evidence="3" id="KW-1185">Reference proteome</keyword>
<sequence length="352" mass="39421">MVGKGEKSGKRGGPGNLGARVVKRGSEKGGKLLLADRKYRVVGGGEAVLDGCDGDWKVYKGLKWVAGGWENDEVRLKDKMVLEGSEWGASGKGDWNIWEDSMEGVEEEELSSAEAVEDIIRKMREEEGGVDIKEEKVEEEKMQAKGEVGVKKKIVGEEHEEGEGCCGGVKKSKGKEVEVVVDEENGMEGVGSMEKWALERKAKENRERGERKRRDKEGIINRGKDRGMGRDSMLELWKEWQDYEEIVKDAEYILGVRRDEARCFMLDKEIRKVLELGLGGELDGKGLRGVRNEEVIVKSEVVVENGLREKEDLKREVAVEGGRSYSEVLRGMPEGEDEMEELAEKKDKGVKK</sequence>
<evidence type="ECO:0000313" key="2">
    <source>
        <dbReference type="EMBL" id="PUU81922.1"/>
    </source>
</evidence>
<feature type="region of interest" description="Disordered" evidence="1">
    <location>
        <begin position="329"/>
        <end position="352"/>
    </location>
</feature>
<dbReference type="AlphaFoldDB" id="A0A2T7A2F7"/>
<comment type="caution">
    <text evidence="2">The sequence shown here is derived from an EMBL/GenBank/DDBJ whole genome shotgun (WGS) entry which is preliminary data.</text>
</comment>
<feature type="region of interest" description="Disordered" evidence="1">
    <location>
        <begin position="201"/>
        <end position="224"/>
    </location>
</feature>
<accession>A0A2T7A2F7</accession>
<feature type="region of interest" description="Disordered" evidence="1">
    <location>
        <begin position="1"/>
        <end position="23"/>
    </location>
</feature>
<dbReference type="EMBL" id="NESQ01000036">
    <property type="protein sequence ID" value="PUU81922.1"/>
    <property type="molecule type" value="Genomic_DNA"/>
</dbReference>
<evidence type="ECO:0000256" key="1">
    <source>
        <dbReference type="SAM" id="MobiDB-lite"/>
    </source>
</evidence>